<sequence length="58" mass="6451">MSIRTGWLSLPEWGLCGMEFSRHNSTFVWGGSGLDRGEQGVRLAGWFSRGWVDGDGFT</sequence>
<dbReference type="AlphaFoldDB" id="A0A330LB42"/>
<evidence type="ECO:0000313" key="2">
    <source>
        <dbReference type="Proteomes" id="UP000248168"/>
    </source>
</evidence>
<keyword evidence="2" id="KW-1185">Reference proteome</keyword>
<evidence type="ECO:0000313" key="1">
    <source>
        <dbReference type="EMBL" id="SPP64224.1"/>
    </source>
</evidence>
<dbReference type="EMBL" id="OUNR01000002">
    <property type="protein sequence ID" value="SPP64224.1"/>
    <property type="molecule type" value="Genomic_DNA"/>
</dbReference>
<accession>A0A330LB42</accession>
<gene>
    <name evidence="1" type="ORF">NITLEN_100094</name>
</gene>
<proteinExistence type="predicted"/>
<name>A0A330LB42_9BACT</name>
<dbReference type="Proteomes" id="UP000248168">
    <property type="component" value="Unassembled WGS sequence"/>
</dbReference>
<reference evidence="2" key="1">
    <citation type="submission" date="2018-04" db="EMBL/GenBank/DDBJ databases">
        <authorList>
            <person name="Lucker S."/>
            <person name="Sakoula D."/>
        </authorList>
    </citation>
    <scope>NUCLEOTIDE SEQUENCE [LARGE SCALE GENOMIC DNA]</scope>
</reference>
<dbReference type="InParanoid" id="A0A330LB42"/>
<organism evidence="1 2">
    <name type="scientific">Nitrospira lenta</name>
    <dbReference type="NCBI Taxonomy" id="1436998"/>
    <lineage>
        <taxon>Bacteria</taxon>
        <taxon>Pseudomonadati</taxon>
        <taxon>Nitrospirota</taxon>
        <taxon>Nitrospiria</taxon>
        <taxon>Nitrospirales</taxon>
        <taxon>Nitrospiraceae</taxon>
        <taxon>Nitrospira</taxon>
    </lineage>
</organism>
<protein>
    <submittedName>
        <fullName evidence="1">Uncharacterized protein</fullName>
    </submittedName>
</protein>